<dbReference type="EMBL" id="QBKA01000002">
    <property type="protein sequence ID" value="RDC59804.1"/>
    <property type="molecule type" value="Genomic_DNA"/>
</dbReference>
<evidence type="ECO:0000313" key="3">
    <source>
        <dbReference type="Proteomes" id="UP000253727"/>
    </source>
</evidence>
<dbReference type="Proteomes" id="UP000253727">
    <property type="component" value="Unassembled WGS sequence"/>
</dbReference>
<keyword evidence="3" id="KW-1185">Reference proteome</keyword>
<dbReference type="AlphaFoldDB" id="A0A369QPC1"/>
<evidence type="ECO:0000313" key="1">
    <source>
        <dbReference type="EMBL" id="RDC59804.1"/>
    </source>
</evidence>
<evidence type="ECO:0000313" key="2">
    <source>
        <dbReference type="EMBL" id="RDC66574.1"/>
    </source>
</evidence>
<gene>
    <name evidence="2" type="ORF">HME9302_00025</name>
    <name evidence="1" type="ORF">HME9302_00999</name>
</gene>
<comment type="caution">
    <text evidence="2">The sequence shown here is derived from an EMBL/GenBank/DDBJ whole genome shotgun (WGS) entry which is preliminary data.</text>
</comment>
<sequence length="77" mass="8338">MTAELHKLDCEPPTEGITELLEDMIEQNEAGKLSSLAFSVVYRDGTTGSGHSFMPSVSTMIGGVELLKEKLIRQVLG</sequence>
<accession>A0A369QPC1</accession>
<organism evidence="2 3">
    <name type="scientific">Alteripontixanthobacter maritimus</name>
    <dbReference type="NCBI Taxonomy" id="2161824"/>
    <lineage>
        <taxon>Bacteria</taxon>
        <taxon>Pseudomonadati</taxon>
        <taxon>Pseudomonadota</taxon>
        <taxon>Alphaproteobacteria</taxon>
        <taxon>Sphingomonadales</taxon>
        <taxon>Erythrobacteraceae</taxon>
        <taxon>Alteripontixanthobacter</taxon>
    </lineage>
</organism>
<proteinExistence type="predicted"/>
<name>A0A369QPC1_9SPHN</name>
<reference evidence="2 3" key="1">
    <citation type="submission" date="2018-04" db="EMBL/GenBank/DDBJ databases">
        <title>Altererythrobacter sp. HME9302 genome sequencing and assembly.</title>
        <authorList>
            <person name="Kang H."/>
            <person name="Kim H."/>
            <person name="Joh K."/>
        </authorList>
    </citation>
    <scope>NUCLEOTIDE SEQUENCE [LARGE SCALE GENOMIC DNA]</scope>
    <source>
        <strain evidence="2 3">HME9302</strain>
    </source>
</reference>
<protein>
    <submittedName>
        <fullName evidence="2">Uncharacterized protein</fullName>
    </submittedName>
</protein>
<dbReference type="EMBL" id="QBKA01000001">
    <property type="protein sequence ID" value="RDC66574.1"/>
    <property type="molecule type" value="Genomic_DNA"/>
</dbReference>
<dbReference type="RefSeq" id="WP_115365319.1">
    <property type="nucleotide sequence ID" value="NZ_QBKA01000001.1"/>
</dbReference>